<proteinExistence type="predicted"/>
<organism evidence="2 3">
    <name type="scientific">Fusarium solani</name>
    <name type="common">Filamentous fungus</name>
    <dbReference type="NCBI Taxonomy" id="169388"/>
    <lineage>
        <taxon>Eukaryota</taxon>
        <taxon>Fungi</taxon>
        <taxon>Dikarya</taxon>
        <taxon>Ascomycota</taxon>
        <taxon>Pezizomycotina</taxon>
        <taxon>Sordariomycetes</taxon>
        <taxon>Hypocreomycetidae</taxon>
        <taxon>Hypocreales</taxon>
        <taxon>Nectriaceae</taxon>
        <taxon>Fusarium</taxon>
        <taxon>Fusarium solani species complex</taxon>
    </lineage>
</organism>
<evidence type="ECO:0000256" key="1">
    <source>
        <dbReference type="SAM" id="SignalP"/>
    </source>
</evidence>
<dbReference type="OrthoDB" id="4093325at2759"/>
<dbReference type="EMBL" id="JAGTJS010000028">
    <property type="protein sequence ID" value="KAH7232560.1"/>
    <property type="molecule type" value="Genomic_DNA"/>
</dbReference>
<feature type="chain" id="PRO_5040377675" description="Cell wall protein PhiA" evidence="1">
    <location>
        <begin position="19"/>
        <end position="188"/>
    </location>
</feature>
<protein>
    <recommendedName>
        <fullName evidence="4">Cell wall protein PhiA</fullName>
    </recommendedName>
</protein>
<evidence type="ECO:0008006" key="4">
    <source>
        <dbReference type="Google" id="ProtNLM"/>
    </source>
</evidence>
<comment type="caution">
    <text evidence="2">The sequence shown here is derived from an EMBL/GenBank/DDBJ whole genome shotgun (WGS) entry which is preliminary data.</text>
</comment>
<evidence type="ECO:0000313" key="3">
    <source>
        <dbReference type="Proteomes" id="UP000736672"/>
    </source>
</evidence>
<name>A0A9P9JUE3_FUSSL</name>
<keyword evidence="3" id="KW-1185">Reference proteome</keyword>
<dbReference type="AlphaFoldDB" id="A0A9P9JUE3"/>
<keyword evidence="1" id="KW-0732">Signal</keyword>
<evidence type="ECO:0000313" key="2">
    <source>
        <dbReference type="EMBL" id="KAH7232560.1"/>
    </source>
</evidence>
<gene>
    <name evidence="2" type="ORF">B0J15DRAFT_157248</name>
</gene>
<accession>A0A9P9JUE3</accession>
<dbReference type="Proteomes" id="UP000736672">
    <property type="component" value="Unassembled WGS sequence"/>
</dbReference>
<feature type="signal peptide" evidence="1">
    <location>
        <begin position="1"/>
        <end position="18"/>
    </location>
</feature>
<sequence>MQFKTLLALPVLSGLAAAAPAADAAKTPGPFQVLALRSASDIHFATVNAAKSSLFLHLPNSNATCDSKSDGAATFSLTEDGELYLYSTDNPPQKVFADRSGMGQGKLGYITGAQPPPKNGELKGWVIDKDGNLSLDGASLLACPNSIEGAWSIWVSAGVANPAGNEGCLGFSARTTEVEKPNSCTYTS</sequence>
<reference evidence="2" key="1">
    <citation type="journal article" date="2021" name="Nat. Commun.">
        <title>Genetic determinants of endophytism in the Arabidopsis root mycobiome.</title>
        <authorList>
            <person name="Mesny F."/>
            <person name="Miyauchi S."/>
            <person name="Thiergart T."/>
            <person name="Pickel B."/>
            <person name="Atanasova L."/>
            <person name="Karlsson M."/>
            <person name="Huettel B."/>
            <person name="Barry K.W."/>
            <person name="Haridas S."/>
            <person name="Chen C."/>
            <person name="Bauer D."/>
            <person name="Andreopoulos W."/>
            <person name="Pangilinan J."/>
            <person name="LaButti K."/>
            <person name="Riley R."/>
            <person name="Lipzen A."/>
            <person name="Clum A."/>
            <person name="Drula E."/>
            <person name="Henrissat B."/>
            <person name="Kohler A."/>
            <person name="Grigoriev I.V."/>
            <person name="Martin F.M."/>
            <person name="Hacquard S."/>
        </authorList>
    </citation>
    <scope>NUCLEOTIDE SEQUENCE</scope>
    <source>
        <strain evidence="2">FSSC 5 MPI-SDFR-AT-0091</strain>
    </source>
</reference>